<dbReference type="EMBL" id="CAACVG010007290">
    <property type="protein sequence ID" value="VEN44676.1"/>
    <property type="molecule type" value="Genomic_DNA"/>
</dbReference>
<gene>
    <name evidence="2" type="ORF">CALMAC_LOCUS7386</name>
</gene>
<dbReference type="Proteomes" id="UP000410492">
    <property type="component" value="Unassembled WGS sequence"/>
</dbReference>
<dbReference type="AlphaFoldDB" id="A0A653CAD5"/>
<protein>
    <submittedName>
        <fullName evidence="2">Uncharacterized protein</fullName>
    </submittedName>
</protein>
<feature type="non-terminal residue" evidence="2">
    <location>
        <position position="123"/>
    </location>
</feature>
<evidence type="ECO:0000256" key="1">
    <source>
        <dbReference type="SAM" id="MobiDB-lite"/>
    </source>
</evidence>
<feature type="compositionally biased region" description="Low complexity" evidence="1">
    <location>
        <begin position="34"/>
        <end position="51"/>
    </location>
</feature>
<feature type="compositionally biased region" description="Low complexity" evidence="1">
    <location>
        <begin position="1"/>
        <end position="11"/>
    </location>
</feature>
<sequence>MPKRSSGSSYRKSGEIKRLKRQLREMQEQLMNIQSDSDSEQSSSKESLDSSTNDNELSQEPHIQEGNQAHTPLEPEIAVNEEIPPLPDTALPEQNITGLGIKPDCINTDGPPFHEEIIVRWNS</sequence>
<name>A0A653CAD5_CALMS</name>
<evidence type="ECO:0000313" key="3">
    <source>
        <dbReference type="Proteomes" id="UP000410492"/>
    </source>
</evidence>
<reference evidence="2 3" key="1">
    <citation type="submission" date="2019-01" db="EMBL/GenBank/DDBJ databases">
        <authorList>
            <person name="Sayadi A."/>
        </authorList>
    </citation>
    <scope>NUCLEOTIDE SEQUENCE [LARGE SCALE GENOMIC DNA]</scope>
</reference>
<evidence type="ECO:0000313" key="2">
    <source>
        <dbReference type="EMBL" id="VEN44676.1"/>
    </source>
</evidence>
<feature type="compositionally biased region" description="Basic and acidic residues" evidence="1">
    <location>
        <begin position="12"/>
        <end position="27"/>
    </location>
</feature>
<proteinExistence type="predicted"/>
<accession>A0A653CAD5</accession>
<keyword evidence="3" id="KW-1185">Reference proteome</keyword>
<organism evidence="2 3">
    <name type="scientific">Callosobruchus maculatus</name>
    <name type="common">Southern cowpea weevil</name>
    <name type="synonym">Pulse bruchid</name>
    <dbReference type="NCBI Taxonomy" id="64391"/>
    <lineage>
        <taxon>Eukaryota</taxon>
        <taxon>Metazoa</taxon>
        <taxon>Ecdysozoa</taxon>
        <taxon>Arthropoda</taxon>
        <taxon>Hexapoda</taxon>
        <taxon>Insecta</taxon>
        <taxon>Pterygota</taxon>
        <taxon>Neoptera</taxon>
        <taxon>Endopterygota</taxon>
        <taxon>Coleoptera</taxon>
        <taxon>Polyphaga</taxon>
        <taxon>Cucujiformia</taxon>
        <taxon>Chrysomeloidea</taxon>
        <taxon>Chrysomelidae</taxon>
        <taxon>Bruchinae</taxon>
        <taxon>Bruchini</taxon>
        <taxon>Callosobruchus</taxon>
    </lineage>
</organism>
<feature type="region of interest" description="Disordered" evidence="1">
    <location>
        <begin position="1"/>
        <end position="97"/>
    </location>
</feature>